<accession>A0A087G3V3</accession>
<protein>
    <submittedName>
        <fullName evidence="2">Uncharacterized protein</fullName>
    </submittedName>
</protein>
<proteinExistence type="predicted"/>
<feature type="region of interest" description="Disordered" evidence="1">
    <location>
        <begin position="1"/>
        <end position="21"/>
    </location>
</feature>
<organism evidence="2 3">
    <name type="scientific">Arabis alpina</name>
    <name type="common">Alpine rock-cress</name>
    <dbReference type="NCBI Taxonomy" id="50452"/>
    <lineage>
        <taxon>Eukaryota</taxon>
        <taxon>Viridiplantae</taxon>
        <taxon>Streptophyta</taxon>
        <taxon>Embryophyta</taxon>
        <taxon>Tracheophyta</taxon>
        <taxon>Spermatophyta</taxon>
        <taxon>Magnoliopsida</taxon>
        <taxon>eudicotyledons</taxon>
        <taxon>Gunneridae</taxon>
        <taxon>Pentapetalae</taxon>
        <taxon>rosids</taxon>
        <taxon>malvids</taxon>
        <taxon>Brassicales</taxon>
        <taxon>Brassicaceae</taxon>
        <taxon>Arabideae</taxon>
        <taxon>Arabis</taxon>
    </lineage>
</organism>
<name>A0A087G3V3_ARAAL</name>
<keyword evidence="3" id="KW-1185">Reference proteome</keyword>
<dbReference type="Gramene" id="KFK24555">
    <property type="protein sequence ID" value="KFK24555"/>
    <property type="gene ID" value="AALP_AAs63782U000100"/>
</dbReference>
<reference evidence="3" key="1">
    <citation type="journal article" date="2015" name="Nat. Plants">
        <title>Genome expansion of Arabis alpina linked with retrotransposition and reduced symmetric DNA methylation.</title>
        <authorList>
            <person name="Willing E.M."/>
            <person name="Rawat V."/>
            <person name="Mandakova T."/>
            <person name="Maumus F."/>
            <person name="James G.V."/>
            <person name="Nordstroem K.J."/>
            <person name="Becker C."/>
            <person name="Warthmann N."/>
            <person name="Chica C."/>
            <person name="Szarzynska B."/>
            <person name="Zytnicki M."/>
            <person name="Albani M.C."/>
            <person name="Kiefer C."/>
            <person name="Bergonzi S."/>
            <person name="Castaings L."/>
            <person name="Mateos J.L."/>
            <person name="Berns M.C."/>
            <person name="Bujdoso N."/>
            <person name="Piofczyk T."/>
            <person name="de Lorenzo L."/>
            <person name="Barrero-Sicilia C."/>
            <person name="Mateos I."/>
            <person name="Piednoel M."/>
            <person name="Hagmann J."/>
            <person name="Chen-Min-Tao R."/>
            <person name="Iglesias-Fernandez R."/>
            <person name="Schuster S.C."/>
            <person name="Alonso-Blanco C."/>
            <person name="Roudier F."/>
            <person name="Carbonero P."/>
            <person name="Paz-Ares J."/>
            <person name="Davis S.J."/>
            <person name="Pecinka A."/>
            <person name="Quesneville H."/>
            <person name="Colot V."/>
            <person name="Lysak M.A."/>
            <person name="Weigel D."/>
            <person name="Coupland G."/>
            <person name="Schneeberger K."/>
        </authorList>
    </citation>
    <scope>NUCLEOTIDE SEQUENCE [LARGE SCALE GENOMIC DNA]</scope>
    <source>
        <strain evidence="3">cv. Pajares</strain>
    </source>
</reference>
<gene>
    <name evidence="2" type="ORF">AALP_AAs63782U000100</name>
</gene>
<feature type="non-terminal residue" evidence="2">
    <location>
        <position position="21"/>
    </location>
</feature>
<dbReference type="Proteomes" id="UP000029120">
    <property type="component" value="Unassembled WGS sequence"/>
</dbReference>
<dbReference type="AlphaFoldDB" id="A0A087G3V3"/>
<evidence type="ECO:0000313" key="3">
    <source>
        <dbReference type="Proteomes" id="UP000029120"/>
    </source>
</evidence>
<evidence type="ECO:0000256" key="1">
    <source>
        <dbReference type="SAM" id="MobiDB-lite"/>
    </source>
</evidence>
<sequence>MYSCRDFGSFPGKAEGSLCTG</sequence>
<dbReference type="EMBL" id="KL967694">
    <property type="protein sequence ID" value="KFK24555.1"/>
    <property type="molecule type" value="Genomic_DNA"/>
</dbReference>
<evidence type="ECO:0000313" key="2">
    <source>
        <dbReference type="EMBL" id="KFK24555.1"/>
    </source>
</evidence>